<proteinExistence type="predicted"/>
<dbReference type="PANTHER" id="PTHR38795">
    <property type="entry name" value="DUF6604 DOMAIN-CONTAINING PROTEIN"/>
    <property type="match status" value="1"/>
</dbReference>
<dbReference type="Pfam" id="PF12796">
    <property type="entry name" value="Ank_2"/>
    <property type="match status" value="1"/>
</dbReference>
<dbReference type="PROSITE" id="PS50297">
    <property type="entry name" value="ANK_REP_REGION"/>
    <property type="match status" value="1"/>
</dbReference>
<dbReference type="InterPro" id="IPR036770">
    <property type="entry name" value="Ankyrin_rpt-contain_sf"/>
</dbReference>
<protein>
    <recommendedName>
        <fullName evidence="3">DUF6604 domain-containing protein</fullName>
    </recommendedName>
</protein>
<dbReference type="EMBL" id="ANJA01001844">
    <property type="protein sequence ID" value="ETO73768.1"/>
    <property type="molecule type" value="Genomic_DNA"/>
</dbReference>
<evidence type="ECO:0000313" key="5">
    <source>
        <dbReference type="Proteomes" id="UP000028582"/>
    </source>
</evidence>
<dbReference type="OrthoDB" id="100219at2759"/>
<evidence type="ECO:0000256" key="2">
    <source>
        <dbReference type="SAM" id="MobiDB-lite"/>
    </source>
</evidence>
<dbReference type="InterPro" id="IPR002110">
    <property type="entry name" value="Ankyrin_rpt"/>
</dbReference>
<dbReference type="SUPFAM" id="SSF48403">
    <property type="entry name" value="Ankyrin repeat"/>
    <property type="match status" value="1"/>
</dbReference>
<gene>
    <name evidence="4" type="ORF">F444_10307</name>
</gene>
<comment type="caution">
    <text evidence="4">The sequence shown here is derived from an EMBL/GenBank/DDBJ whole genome shotgun (WGS) entry which is preliminary data.</text>
</comment>
<feature type="compositionally biased region" description="Basic residues" evidence="2">
    <location>
        <begin position="1045"/>
        <end position="1058"/>
    </location>
</feature>
<evidence type="ECO:0000259" key="3">
    <source>
        <dbReference type="Pfam" id="PF20253"/>
    </source>
</evidence>
<dbReference type="PROSITE" id="PS50088">
    <property type="entry name" value="ANK_REPEAT"/>
    <property type="match status" value="1"/>
</dbReference>
<dbReference type="InterPro" id="IPR046539">
    <property type="entry name" value="DUF6604"/>
</dbReference>
<evidence type="ECO:0000256" key="1">
    <source>
        <dbReference type="PROSITE-ProRule" id="PRU00023"/>
    </source>
</evidence>
<dbReference type="SMART" id="SM00248">
    <property type="entry name" value="ANK"/>
    <property type="match status" value="3"/>
</dbReference>
<sequence length="1406" mass="157512">MVQTLNHAFQEAMSAFPAGKYVRYKRATAFFLDWLLRARGRGRHAGQRVELETLSDVVKEIAASPSTLTPKLLQELPKALAACQCSITLREHVATFFPEDDRAQRGHQYFLGLLKDWHMTLKDLGKPEAAVETESTRFENYYEVLQVDEDYFPDEETLMAELGAPKSAKTDRKWLFDEAFAEDLRLEVVYFFLELEELVEGVFTVYDQVKKQQRTMVEAAVVVKLAMEGASALTARLQLKYPALQTAEDVFNIVASSIPLNVRMQMTEEVAKFWDSFQRNGTYRFVPGMLVVDFMSVASTLSSFTTAIPKSARQTMILRDGYFGPTYGEERTPQYVLPDPSNMVVFLMQQLPHLYNTVIEKKAATGTGYDPSGFTESFMAQMDEYFTSRKVTVPMVFTCICWLKSVAALQGNAGLSRNVSLTFTHSTKLRRNLEATYAKGAVHANDQEIHGLLKYCSDEIKRSVPSRTLARANPLLAGLMMLGHQFQYLNLGGEVIMVTSRFRAFGHLYNALVQQGYLQHIPFFDEVLKIYDQMVFTPSRAAAVHGSYNRTYLLSSHMTATAVNKLYRGAPPPAAGEGIKVRKALHMIDLSKIYRLLIENDKTVLGGASSKAMLAKAADICSKELFQTRVLSRDILKLNDDLTDAFSEMCDRLGRRQYHDDYIASPSPGESRQYRINRALEDSVMMNLMPLLDCLQSDGSLNLTALPIGNRVVQTGRLDGDGVKAMCRKTAAVIKAKFATPSLVCNHKYFTFSARPDFINQEYGTKSFKTRTERQNREDVFCELMDLLEDTDGPLSESDLNKLKSEIRKDPELLNMLSLRSMTFTDPNTFDPHNLANAPRDDLSTLFHLAAAGPAHDADLVEWMIQMGALSLQPTLHCRIEPRQSSLRCSRDDLCRTMAVHSAAISGHEDIVRIILEADNMIDLNTPTFDTKETLVHLAVKHGHRNLYRILAGFGADLRIKDRSGKSVCDMTTDRAWANDIANSTATLERSQVKTEGAKNRDAQFRHEGSLRADRLRQSVSAQRDEERRRAFANASKNTADGSKKKSTKKGKKGKKGKAKDSVPSVSTFSLAAPEANSEEVSNLLKDLLVSTNTEVDTNDNFSARITLLEDSIENIGTMFARLRDPNISSDDKVDDAQRACTAIETLEQVVEMFSHPSRLHSMDRQLRTVVAFEAQQVIHMMQKLHRVDHAGLAVPALDVVRKLCDTTFAFTKFVVGAAHLCVSVDKKTQARELLDLLEKRLVKMPYDKREPGGFRELVQTYSTARETMGMGHTSSPDTFHALEWYLIYAVDNYELQVTLDGMDGRPFYFEFTTTASARQFDDFERAIDARAELDGVACFGKRAKHVVYGGTSEEDVARVRELVLGVATATGIRFALRGSQLLTLNIHVGQFVFSSAGIVRDAAAA</sequence>
<feature type="region of interest" description="Disordered" evidence="2">
    <location>
        <begin position="989"/>
        <end position="1065"/>
    </location>
</feature>
<dbReference type="Gene3D" id="1.25.40.20">
    <property type="entry name" value="Ankyrin repeat-containing domain"/>
    <property type="match status" value="1"/>
</dbReference>
<name>A0A081A4F7_PHYNI</name>
<feature type="domain" description="DUF6604" evidence="3">
    <location>
        <begin position="23"/>
        <end position="234"/>
    </location>
</feature>
<dbReference type="Proteomes" id="UP000028582">
    <property type="component" value="Unassembled WGS sequence"/>
</dbReference>
<dbReference type="PANTHER" id="PTHR38795:SF1">
    <property type="entry name" value="DUF6604 DOMAIN-CONTAINING PROTEIN"/>
    <property type="match status" value="1"/>
</dbReference>
<organism evidence="4 5">
    <name type="scientific">Phytophthora nicotianae P1976</name>
    <dbReference type="NCBI Taxonomy" id="1317066"/>
    <lineage>
        <taxon>Eukaryota</taxon>
        <taxon>Sar</taxon>
        <taxon>Stramenopiles</taxon>
        <taxon>Oomycota</taxon>
        <taxon>Peronosporomycetes</taxon>
        <taxon>Peronosporales</taxon>
        <taxon>Peronosporaceae</taxon>
        <taxon>Phytophthora</taxon>
    </lineage>
</organism>
<feature type="compositionally biased region" description="Basic and acidic residues" evidence="2">
    <location>
        <begin position="991"/>
        <end position="1030"/>
    </location>
</feature>
<keyword evidence="1" id="KW-0040">ANK repeat</keyword>
<feature type="repeat" description="ANK" evidence="1">
    <location>
        <begin position="931"/>
        <end position="963"/>
    </location>
</feature>
<reference evidence="4 5" key="1">
    <citation type="submission" date="2013-11" db="EMBL/GenBank/DDBJ databases">
        <title>The Genome Sequence of Phytophthora parasitica P1976.</title>
        <authorList>
            <consortium name="The Broad Institute Genomics Platform"/>
            <person name="Russ C."/>
            <person name="Tyler B."/>
            <person name="Panabieres F."/>
            <person name="Shan W."/>
            <person name="Tripathy S."/>
            <person name="Grunwald N."/>
            <person name="Machado M."/>
            <person name="Johnson C.S."/>
            <person name="Walker B."/>
            <person name="Young S."/>
            <person name="Zeng Q."/>
            <person name="Gargeya S."/>
            <person name="Fitzgerald M."/>
            <person name="Haas B."/>
            <person name="Abouelleil A."/>
            <person name="Allen A.W."/>
            <person name="Alvarado L."/>
            <person name="Arachchi H.M."/>
            <person name="Berlin A.M."/>
            <person name="Chapman S.B."/>
            <person name="Gainer-Dewar J."/>
            <person name="Goldberg J."/>
            <person name="Griggs A."/>
            <person name="Gujja S."/>
            <person name="Hansen M."/>
            <person name="Howarth C."/>
            <person name="Imamovic A."/>
            <person name="Ireland A."/>
            <person name="Larimer J."/>
            <person name="McCowan C."/>
            <person name="Murphy C."/>
            <person name="Pearson M."/>
            <person name="Poon T.W."/>
            <person name="Priest M."/>
            <person name="Roberts A."/>
            <person name="Saif S."/>
            <person name="Shea T."/>
            <person name="Sisk P."/>
            <person name="Sykes S."/>
            <person name="Wortman J."/>
            <person name="Nusbaum C."/>
            <person name="Birren B."/>
        </authorList>
    </citation>
    <scope>NUCLEOTIDE SEQUENCE [LARGE SCALE GENOMIC DNA]</scope>
    <source>
        <strain evidence="4 5">P1976</strain>
    </source>
</reference>
<accession>A0A081A4F7</accession>
<evidence type="ECO:0000313" key="4">
    <source>
        <dbReference type="EMBL" id="ETO73768.1"/>
    </source>
</evidence>
<dbReference type="Pfam" id="PF20253">
    <property type="entry name" value="DUF6604"/>
    <property type="match status" value="1"/>
</dbReference>